<reference evidence="3 4" key="1">
    <citation type="submission" date="2017-08" db="EMBL/GenBank/DDBJ databases">
        <title>Draft Genome Sequence of Loktanella cinnabarina Strain XM1, Isolated from Coastal Surface Water.</title>
        <authorList>
            <person name="Ma R."/>
            <person name="Wang J."/>
            <person name="Wang Q."/>
            <person name="Ma Z."/>
            <person name="Li J."/>
            <person name="Chen L."/>
        </authorList>
    </citation>
    <scope>NUCLEOTIDE SEQUENCE [LARGE SCALE GENOMIC DNA]</scope>
    <source>
        <strain evidence="3 4">XM1</strain>
    </source>
</reference>
<keyword evidence="1" id="KW-0732">Signal</keyword>
<evidence type="ECO:0000313" key="4">
    <source>
        <dbReference type="Proteomes" id="UP000221860"/>
    </source>
</evidence>
<evidence type="ECO:0000259" key="2">
    <source>
        <dbReference type="Pfam" id="PF00188"/>
    </source>
</evidence>
<dbReference type="SUPFAM" id="SSF55797">
    <property type="entry name" value="PR-1-like"/>
    <property type="match status" value="1"/>
</dbReference>
<name>A0A2G1MJF7_9RHOB</name>
<dbReference type="Gene3D" id="3.40.33.10">
    <property type="entry name" value="CAP"/>
    <property type="match status" value="1"/>
</dbReference>
<dbReference type="OrthoDB" id="9811255at2"/>
<dbReference type="InterPro" id="IPR035940">
    <property type="entry name" value="CAP_sf"/>
</dbReference>
<protein>
    <recommendedName>
        <fullName evidence="2">SCP domain-containing protein</fullName>
    </recommendedName>
</protein>
<dbReference type="EMBL" id="NQWH01000004">
    <property type="protein sequence ID" value="PHP28886.1"/>
    <property type="molecule type" value="Genomic_DNA"/>
</dbReference>
<sequence length="166" mass="17051">MMAAAVAALPAFGLVPGFTGLAATAASAATTGCVLPEEANAKATRIAAGLNAFRASEGLRPVSHARELSRAAQTQACDMASSGSFSHRGSDGSNHRARVERTGYCAGVSAENLAWGYPRAQQIITGWQGSPGHRQVMALDRAQEFGVGIAQGAKGPVWVLVMAQPC</sequence>
<keyword evidence="4" id="KW-1185">Reference proteome</keyword>
<feature type="domain" description="SCP" evidence="2">
    <location>
        <begin position="50"/>
        <end position="160"/>
    </location>
</feature>
<dbReference type="Proteomes" id="UP000221860">
    <property type="component" value="Unassembled WGS sequence"/>
</dbReference>
<accession>A0A2G1MJF7</accession>
<comment type="caution">
    <text evidence="3">The sequence shown here is derived from an EMBL/GenBank/DDBJ whole genome shotgun (WGS) entry which is preliminary data.</text>
</comment>
<dbReference type="InterPro" id="IPR014044">
    <property type="entry name" value="CAP_dom"/>
</dbReference>
<dbReference type="CDD" id="cd05379">
    <property type="entry name" value="CAP_bacterial"/>
    <property type="match status" value="1"/>
</dbReference>
<organism evidence="3 4">
    <name type="scientific">Limimaricola cinnabarinus</name>
    <dbReference type="NCBI Taxonomy" id="1125964"/>
    <lineage>
        <taxon>Bacteria</taxon>
        <taxon>Pseudomonadati</taxon>
        <taxon>Pseudomonadota</taxon>
        <taxon>Alphaproteobacteria</taxon>
        <taxon>Rhodobacterales</taxon>
        <taxon>Paracoccaceae</taxon>
        <taxon>Limimaricola</taxon>
    </lineage>
</organism>
<dbReference type="PANTHER" id="PTHR31157:SF1">
    <property type="entry name" value="SCP DOMAIN-CONTAINING PROTEIN"/>
    <property type="match status" value="1"/>
</dbReference>
<feature type="chain" id="PRO_5013692958" description="SCP domain-containing protein" evidence="1">
    <location>
        <begin position="29"/>
        <end position="166"/>
    </location>
</feature>
<dbReference type="AlphaFoldDB" id="A0A2G1MJF7"/>
<evidence type="ECO:0000313" key="3">
    <source>
        <dbReference type="EMBL" id="PHP28886.1"/>
    </source>
</evidence>
<gene>
    <name evidence="3" type="ORF">CJ301_04090</name>
</gene>
<proteinExistence type="predicted"/>
<dbReference type="PANTHER" id="PTHR31157">
    <property type="entry name" value="SCP DOMAIN-CONTAINING PROTEIN"/>
    <property type="match status" value="1"/>
</dbReference>
<evidence type="ECO:0000256" key="1">
    <source>
        <dbReference type="SAM" id="SignalP"/>
    </source>
</evidence>
<feature type="signal peptide" evidence="1">
    <location>
        <begin position="1"/>
        <end position="28"/>
    </location>
</feature>
<dbReference type="Pfam" id="PF00188">
    <property type="entry name" value="CAP"/>
    <property type="match status" value="1"/>
</dbReference>